<dbReference type="SUPFAM" id="SSF54001">
    <property type="entry name" value="Cysteine proteinases"/>
    <property type="match status" value="1"/>
</dbReference>
<accession>A0A4W5QBR0</accession>
<dbReference type="PANTHER" id="PTHR12606">
    <property type="entry name" value="SENTRIN/SUMO-SPECIFIC PROTEASE"/>
    <property type="match status" value="1"/>
</dbReference>
<dbReference type="GeneTree" id="ENSGT00940000156309"/>
<evidence type="ECO:0000259" key="5">
    <source>
        <dbReference type="PROSITE" id="PS50600"/>
    </source>
</evidence>
<evidence type="ECO:0000256" key="1">
    <source>
        <dbReference type="ARBA" id="ARBA00005234"/>
    </source>
</evidence>
<keyword evidence="3" id="KW-0378">Hydrolase</keyword>
<dbReference type="GO" id="GO:0016929">
    <property type="term" value="F:deSUMOylase activity"/>
    <property type="evidence" value="ECO:0007669"/>
    <property type="project" value="TreeGrafter"/>
</dbReference>
<dbReference type="STRING" id="62062.ENSHHUP00000074766"/>
<evidence type="ECO:0000313" key="6">
    <source>
        <dbReference type="Ensembl" id="ENSHHUP00000074766.1"/>
    </source>
</evidence>
<dbReference type="GO" id="GO:0005634">
    <property type="term" value="C:nucleus"/>
    <property type="evidence" value="ECO:0007669"/>
    <property type="project" value="TreeGrafter"/>
</dbReference>
<dbReference type="Ensembl" id="ENSHHUT00000077214.1">
    <property type="protein sequence ID" value="ENSHHUP00000074766.1"/>
    <property type="gene ID" value="ENSHHUG00000043836.1"/>
</dbReference>
<dbReference type="InterPro" id="IPR003653">
    <property type="entry name" value="Peptidase_C48_C"/>
</dbReference>
<keyword evidence="4" id="KW-0788">Thiol protease</keyword>
<organism evidence="6 7">
    <name type="scientific">Hucho hucho</name>
    <name type="common">huchen</name>
    <dbReference type="NCBI Taxonomy" id="62062"/>
    <lineage>
        <taxon>Eukaryota</taxon>
        <taxon>Metazoa</taxon>
        <taxon>Chordata</taxon>
        <taxon>Craniata</taxon>
        <taxon>Vertebrata</taxon>
        <taxon>Euteleostomi</taxon>
        <taxon>Actinopterygii</taxon>
        <taxon>Neopterygii</taxon>
        <taxon>Teleostei</taxon>
        <taxon>Protacanthopterygii</taxon>
        <taxon>Salmoniformes</taxon>
        <taxon>Salmonidae</taxon>
        <taxon>Salmoninae</taxon>
        <taxon>Hucho</taxon>
    </lineage>
</organism>
<dbReference type="Pfam" id="PF02902">
    <property type="entry name" value="Peptidase_C48"/>
    <property type="match status" value="1"/>
</dbReference>
<evidence type="ECO:0000256" key="4">
    <source>
        <dbReference type="ARBA" id="ARBA00022807"/>
    </source>
</evidence>
<keyword evidence="2" id="KW-0645">Protease</keyword>
<reference evidence="6" key="2">
    <citation type="submission" date="2025-08" db="UniProtKB">
        <authorList>
            <consortium name="Ensembl"/>
        </authorList>
    </citation>
    <scope>IDENTIFICATION</scope>
</reference>
<protein>
    <recommendedName>
        <fullName evidence="5">Ubiquitin-like protease family profile domain-containing protein</fullName>
    </recommendedName>
</protein>
<dbReference type="InterPro" id="IPR038765">
    <property type="entry name" value="Papain-like_cys_pep_sf"/>
</dbReference>
<name>A0A4W5QBR0_9TELE</name>
<feature type="domain" description="Ubiquitin-like protease family profile" evidence="5">
    <location>
        <begin position="52"/>
        <end position="235"/>
    </location>
</feature>
<reference evidence="6" key="3">
    <citation type="submission" date="2025-09" db="UniProtKB">
        <authorList>
            <consortium name="Ensembl"/>
        </authorList>
    </citation>
    <scope>IDENTIFICATION</scope>
</reference>
<evidence type="ECO:0000313" key="7">
    <source>
        <dbReference type="Proteomes" id="UP000314982"/>
    </source>
</evidence>
<evidence type="ECO:0000256" key="2">
    <source>
        <dbReference type="ARBA" id="ARBA00022670"/>
    </source>
</evidence>
<dbReference type="Gene3D" id="3.40.395.10">
    <property type="entry name" value="Adenoviral Proteinase, Chain A"/>
    <property type="match status" value="1"/>
</dbReference>
<dbReference type="GO" id="GO:0006508">
    <property type="term" value="P:proteolysis"/>
    <property type="evidence" value="ECO:0007669"/>
    <property type="project" value="UniProtKB-KW"/>
</dbReference>
<comment type="similarity">
    <text evidence="1">Belongs to the peptidase C48 family.</text>
</comment>
<proteinExistence type="inferred from homology"/>
<dbReference type="PANTHER" id="PTHR12606:SF10">
    <property type="entry name" value="SENTRIN-SPECIFIC PROTEASE 5"/>
    <property type="match status" value="1"/>
</dbReference>
<evidence type="ECO:0000256" key="3">
    <source>
        <dbReference type="ARBA" id="ARBA00022801"/>
    </source>
</evidence>
<reference evidence="7" key="1">
    <citation type="submission" date="2018-06" db="EMBL/GenBank/DDBJ databases">
        <title>Genome assembly of Danube salmon.</title>
        <authorList>
            <person name="Macqueen D.J."/>
            <person name="Gundappa M.K."/>
        </authorList>
    </citation>
    <scope>NUCLEOTIDE SEQUENCE [LARGE SCALE GENOMIC DNA]</scope>
</reference>
<keyword evidence="7" id="KW-1185">Reference proteome</keyword>
<sequence>YVKYGSFIPLSKSDVLRHLNKKLNTDLTKGQVHNRYNTHRMMPAFRVVYNKHTLTLEDLSTLDDQNWLNDQVMNMYGELIMESSQHKVHFFNSFFHRQLMTKGYEGVKRWTKKVDLFSKALLLVPIHLEIHWCLVTADTASKKIHLYDSQGIVFKEAAENVFRYIQTEAKERKQSAFQNGWKIAILIKYYFRQSHSPCSFHVPFSQYCRCLALGKPLQFSQGDMPTVRKRIYRELCECKLQD</sequence>
<dbReference type="AlphaFoldDB" id="A0A4W5QBR0"/>
<dbReference type="PROSITE" id="PS50600">
    <property type="entry name" value="ULP_PROTEASE"/>
    <property type="match status" value="1"/>
</dbReference>
<dbReference type="Proteomes" id="UP000314982">
    <property type="component" value="Unassembled WGS sequence"/>
</dbReference>
<dbReference type="GO" id="GO:0016926">
    <property type="term" value="P:protein desumoylation"/>
    <property type="evidence" value="ECO:0007669"/>
    <property type="project" value="TreeGrafter"/>
</dbReference>